<feature type="domain" description="vWA-MoxR associated protein N-terminal HTH" evidence="2">
    <location>
        <begin position="9"/>
        <end position="87"/>
    </location>
</feature>
<evidence type="ECO:0000313" key="3">
    <source>
        <dbReference type="EMBL" id="UXE58634.1"/>
    </source>
</evidence>
<name>A0A977KS45_9CYAN</name>
<dbReference type="InterPro" id="IPR027417">
    <property type="entry name" value="P-loop_NTPase"/>
</dbReference>
<accession>A0A977KS45</accession>
<reference evidence="3" key="1">
    <citation type="submission" date="2021-04" db="EMBL/GenBank/DDBJ databases">
        <title>Genome sequence of Woronichinia naegeliana from Washington state freshwater lake bloom.</title>
        <authorList>
            <person name="Dreher T.W."/>
        </authorList>
    </citation>
    <scope>NUCLEOTIDE SEQUENCE</scope>
    <source>
        <strain evidence="3">WA131</strain>
    </source>
</reference>
<dbReference type="PRINTS" id="PR00364">
    <property type="entry name" value="DISEASERSIST"/>
</dbReference>
<dbReference type="Pfam" id="PF26355">
    <property type="entry name" value="HTH_VMAP-M9"/>
    <property type="match status" value="1"/>
</dbReference>
<keyword evidence="3" id="KW-0067">ATP-binding</keyword>
<proteinExistence type="predicted"/>
<dbReference type="AlphaFoldDB" id="A0A977KS45"/>
<dbReference type="SUPFAM" id="SSF52540">
    <property type="entry name" value="P-loop containing nucleoside triphosphate hydrolases"/>
    <property type="match status" value="1"/>
</dbReference>
<dbReference type="Pfam" id="PF01637">
    <property type="entry name" value="ATPase_2"/>
    <property type="match status" value="1"/>
</dbReference>
<dbReference type="Proteomes" id="UP001065613">
    <property type="component" value="Chromosome"/>
</dbReference>
<dbReference type="GO" id="GO:0005524">
    <property type="term" value="F:ATP binding"/>
    <property type="evidence" value="ECO:0007669"/>
    <property type="project" value="UniProtKB-KW"/>
</dbReference>
<keyword evidence="3" id="KW-0547">Nucleotide-binding</keyword>
<dbReference type="KEGG" id="wna:KA717_21640"/>
<sequence length="461" mass="52856">MSQEHLPDTVLKFLDELVLAKTGQNLDYFQKIILEGTFDGQKYADIAKEFHVSESHIRDKASELWKILGEILGENISKSNIRAVLEKSQFYNHVSSGRDFVSFNNIHICTNNSSPIEKSSEPVSNPNTPLIDLGNAPDIYRFYGRLQELETLETYIIQNKYRLITILGLKGMGKTTLAIKLIENIKSNFKYIIYRDLTFCPSLDETLTNILKLIDAQMPVAQKLESKLNLLLATIKKHKLLIILDDLQNLFSPNQLAGNYQSDYKDYQRFFKLVAEVNHQSCLILLSQEKPIDITFTEAKHKLVKALVLSGLKEKSIEIFQDYHLLDEQKWIELINLYQGNPLWLKLTSSLIQELFLGKVNQFLQHENPILGEALRQVLAEELQRLTQSEKIIMTELAKFNCPVYLKEILHQSSLPVADSLNAIHSLVRRAMLTTEQENEEIILHLNLVLKAYCISSVAIE</sequence>
<feature type="domain" description="ATPase" evidence="1">
    <location>
        <begin position="142"/>
        <end position="254"/>
    </location>
</feature>
<evidence type="ECO:0000259" key="1">
    <source>
        <dbReference type="Pfam" id="PF01637"/>
    </source>
</evidence>
<evidence type="ECO:0000259" key="2">
    <source>
        <dbReference type="Pfam" id="PF26355"/>
    </source>
</evidence>
<organism evidence="3">
    <name type="scientific">Woronichinia naegeliana WA131</name>
    <dbReference type="NCBI Taxonomy" id="2824559"/>
    <lineage>
        <taxon>Bacteria</taxon>
        <taxon>Bacillati</taxon>
        <taxon>Cyanobacteriota</taxon>
        <taxon>Cyanophyceae</taxon>
        <taxon>Synechococcales</taxon>
        <taxon>Coelosphaeriaceae</taxon>
        <taxon>Woronichinia</taxon>
    </lineage>
</organism>
<protein>
    <submittedName>
        <fullName evidence="3">ATP-binding protein</fullName>
    </submittedName>
</protein>
<dbReference type="InterPro" id="IPR058651">
    <property type="entry name" value="HTH_VMAP-M9"/>
</dbReference>
<dbReference type="Gene3D" id="3.40.50.300">
    <property type="entry name" value="P-loop containing nucleotide triphosphate hydrolases"/>
    <property type="match status" value="1"/>
</dbReference>
<gene>
    <name evidence="3" type="ORF">KA717_21640</name>
</gene>
<dbReference type="EMBL" id="CP073041">
    <property type="protein sequence ID" value="UXE58634.1"/>
    <property type="molecule type" value="Genomic_DNA"/>
</dbReference>
<dbReference type="InterPro" id="IPR011579">
    <property type="entry name" value="ATPase_dom"/>
</dbReference>